<gene>
    <name evidence="1" type="ORF">CC1G_05904</name>
</gene>
<name>A8NAF3_COPC7</name>
<dbReference type="GeneID" id="6008281"/>
<proteinExistence type="predicted"/>
<organism evidence="1 2">
    <name type="scientific">Coprinopsis cinerea (strain Okayama-7 / 130 / ATCC MYA-4618 / FGSC 9003)</name>
    <name type="common">Inky cap fungus</name>
    <name type="synonym">Hormographiella aspergillata</name>
    <dbReference type="NCBI Taxonomy" id="240176"/>
    <lineage>
        <taxon>Eukaryota</taxon>
        <taxon>Fungi</taxon>
        <taxon>Dikarya</taxon>
        <taxon>Basidiomycota</taxon>
        <taxon>Agaricomycotina</taxon>
        <taxon>Agaricomycetes</taxon>
        <taxon>Agaricomycetidae</taxon>
        <taxon>Agaricales</taxon>
        <taxon>Agaricineae</taxon>
        <taxon>Psathyrellaceae</taxon>
        <taxon>Coprinopsis</taxon>
    </lineage>
</organism>
<dbReference type="OMA" id="NIYWKAN"/>
<dbReference type="VEuPathDB" id="FungiDB:CC1G_05904"/>
<dbReference type="OrthoDB" id="2818001at2759"/>
<protein>
    <submittedName>
        <fullName evidence="1">Uncharacterized protein</fullName>
    </submittedName>
</protein>
<comment type="caution">
    <text evidence="1">The sequence shown here is derived from an EMBL/GenBank/DDBJ whole genome shotgun (WGS) entry which is preliminary data.</text>
</comment>
<dbReference type="InParanoid" id="A8NAF3"/>
<dbReference type="KEGG" id="cci:CC1G_05904"/>
<dbReference type="RefSeq" id="XP_001831805.1">
    <property type="nucleotide sequence ID" value="XM_001831753.1"/>
</dbReference>
<dbReference type="EMBL" id="AACS02000007">
    <property type="protein sequence ID" value="EAU89988.1"/>
    <property type="molecule type" value="Genomic_DNA"/>
</dbReference>
<reference evidence="1 2" key="1">
    <citation type="journal article" date="2010" name="Proc. Natl. Acad. Sci. U.S.A.">
        <title>Insights into evolution of multicellular fungi from the assembled chromosomes of the mushroom Coprinopsis cinerea (Coprinus cinereus).</title>
        <authorList>
            <person name="Stajich J.E."/>
            <person name="Wilke S.K."/>
            <person name="Ahren D."/>
            <person name="Au C.H."/>
            <person name="Birren B.W."/>
            <person name="Borodovsky M."/>
            <person name="Burns C."/>
            <person name="Canback B."/>
            <person name="Casselton L.A."/>
            <person name="Cheng C.K."/>
            <person name="Deng J."/>
            <person name="Dietrich F.S."/>
            <person name="Fargo D.C."/>
            <person name="Farman M.L."/>
            <person name="Gathman A.C."/>
            <person name="Goldberg J."/>
            <person name="Guigo R."/>
            <person name="Hoegger P.J."/>
            <person name="Hooker J.B."/>
            <person name="Huggins A."/>
            <person name="James T.Y."/>
            <person name="Kamada T."/>
            <person name="Kilaru S."/>
            <person name="Kodira C."/>
            <person name="Kues U."/>
            <person name="Kupfer D."/>
            <person name="Kwan H.S."/>
            <person name="Lomsadze A."/>
            <person name="Li W."/>
            <person name="Lilly W.W."/>
            <person name="Ma L.J."/>
            <person name="Mackey A.J."/>
            <person name="Manning G."/>
            <person name="Martin F."/>
            <person name="Muraguchi H."/>
            <person name="Natvig D.O."/>
            <person name="Palmerini H."/>
            <person name="Ramesh M.A."/>
            <person name="Rehmeyer C.J."/>
            <person name="Roe B.A."/>
            <person name="Shenoy N."/>
            <person name="Stanke M."/>
            <person name="Ter-Hovhannisyan V."/>
            <person name="Tunlid A."/>
            <person name="Velagapudi R."/>
            <person name="Vision T.J."/>
            <person name="Zeng Q."/>
            <person name="Zolan M.E."/>
            <person name="Pukkila P.J."/>
        </authorList>
    </citation>
    <scope>NUCLEOTIDE SEQUENCE [LARGE SCALE GENOMIC DNA]</scope>
    <source>
        <strain evidence="2">Okayama-7 / 130 / ATCC MYA-4618 / FGSC 9003</strain>
    </source>
</reference>
<sequence>MKLKALSLVVAAFTTFKGFVPASAILIPGASTPLFFLVATGPVSEGDLFLPLRLTGWSNQATLTGHNVVGQFYMINNSLVAEDPVNGLSSPYVYRPYVDLSTKIGRDANGAYDASQNDPNDDCSATSGPLIFIQENRPDGIITAPPKCAKFNPFSLLPNPEDPQFGAKLVYNGNSTDFYSCGKGRNIYWKANPSDEPVDCNVPVQLFTIPVV</sequence>
<dbReference type="AlphaFoldDB" id="A8NAF3"/>
<keyword evidence="2" id="KW-1185">Reference proteome</keyword>
<accession>A8NAF3</accession>
<evidence type="ECO:0000313" key="2">
    <source>
        <dbReference type="Proteomes" id="UP000001861"/>
    </source>
</evidence>
<evidence type="ECO:0000313" key="1">
    <source>
        <dbReference type="EMBL" id="EAU89988.1"/>
    </source>
</evidence>
<dbReference type="Proteomes" id="UP000001861">
    <property type="component" value="Unassembled WGS sequence"/>
</dbReference>